<dbReference type="EMBL" id="KQ249945">
    <property type="protein sequence ID" value="KNC70919.1"/>
    <property type="molecule type" value="Genomic_DNA"/>
</dbReference>
<gene>
    <name evidence="1" type="ORF">SARC_16548</name>
</gene>
<evidence type="ECO:0000313" key="1">
    <source>
        <dbReference type="EMBL" id="KNC70919.1"/>
    </source>
</evidence>
<protein>
    <submittedName>
        <fullName evidence="1">Uncharacterized protein</fullName>
    </submittedName>
</protein>
<dbReference type="GeneID" id="25917052"/>
<evidence type="ECO:0000313" key="2">
    <source>
        <dbReference type="Proteomes" id="UP000054560"/>
    </source>
</evidence>
<proteinExistence type="predicted"/>
<feature type="non-terminal residue" evidence="1">
    <location>
        <position position="59"/>
    </location>
</feature>
<keyword evidence="2" id="KW-1185">Reference proteome</keyword>
<sequence>MSCVVFSSHCRTLQALTDKPFAPWMPVLDTRERFNSDNQMWAWIIGATSQEIIFVVCRN</sequence>
<accession>A0A0L0F2T3</accession>
<dbReference type="AlphaFoldDB" id="A0A0L0F2T3"/>
<dbReference type="RefSeq" id="XP_014144821.1">
    <property type="nucleotide sequence ID" value="XM_014289346.1"/>
</dbReference>
<dbReference type="Proteomes" id="UP000054560">
    <property type="component" value="Unassembled WGS sequence"/>
</dbReference>
<reference evidence="1 2" key="1">
    <citation type="submission" date="2011-02" db="EMBL/GenBank/DDBJ databases">
        <title>The Genome Sequence of Sphaeroforma arctica JP610.</title>
        <authorList>
            <consortium name="The Broad Institute Genome Sequencing Platform"/>
            <person name="Russ C."/>
            <person name="Cuomo C."/>
            <person name="Young S.K."/>
            <person name="Zeng Q."/>
            <person name="Gargeya S."/>
            <person name="Alvarado L."/>
            <person name="Berlin A."/>
            <person name="Chapman S.B."/>
            <person name="Chen Z."/>
            <person name="Freedman E."/>
            <person name="Gellesch M."/>
            <person name="Goldberg J."/>
            <person name="Griggs A."/>
            <person name="Gujja S."/>
            <person name="Heilman E."/>
            <person name="Heiman D."/>
            <person name="Howarth C."/>
            <person name="Mehta T."/>
            <person name="Neiman D."/>
            <person name="Pearson M."/>
            <person name="Roberts A."/>
            <person name="Saif S."/>
            <person name="Shea T."/>
            <person name="Shenoy N."/>
            <person name="Sisk P."/>
            <person name="Stolte C."/>
            <person name="Sykes S."/>
            <person name="White J."/>
            <person name="Yandava C."/>
            <person name="Burger G."/>
            <person name="Gray M.W."/>
            <person name="Holland P.W.H."/>
            <person name="King N."/>
            <person name="Lang F.B.F."/>
            <person name="Roger A.J."/>
            <person name="Ruiz-Trillo I."/>
            <person name="Haas B."/>
            <person name="Nusbaum C."/>
            <person name="Birren B."/>
        </authorList>
    </citation>
    <scope>NUCLEOTIDE SEQUENCE [LARGE SCALE GENOMIC DNA]</scope>
    <source>
        <strain evidence="1 2">JP610</strain>
    </source>
</reference>
<name>A0A0L0F2T3_9EUKA</name>
<organism evidence="1 2">
    <name type="scientific">Sphaeroforma arctica JP610</name>
    <dbReference type="NCBI Taxonomy" id="667725"/>
    <lineage>
        <taxon>Eukaryota</taxon>
        <taxon>Ichthyosporea</taxon>
        <taxon>Ichthyophonida</taxon>
        <taxon>Sphaeroforma</taxon>
    </lineage>
</organism>